<dbReference type="PANTHER" id="PTHR21666">
    <property type="entry name" value="PEPTIDASE-RELATED"/>
    <property type="match status" value="1"/>
</dbReference>
<name>A0A5P0YPG0_9ACTN</name>
<accession>A0A5P0YPG0</accession>
<comment type="caution">
    <text evidence="3">The sequence shown here is derived from an EMBL/GenBank/DDBJ whole genome shotgun (WGS) entry which is preliminary data.</text>
</comment>
<feature type="domain" description="M23ase beta-sheet core" evidence="2">
    <location>
        <begin position="89"/>
        <end position="185"/>
    </location>
</feature>
<dbReference type="EMBL" id="VJYK02000075">
    <property type="protein sequence ID" value="MQS02171.1"/>
    <property type="molecule type" value="Genomic_DNA"/>
</dbReference>
<dbReference type="Proteomes" id="UP000320857">
    <property type="component" value="Unassembled WGS sequence"/>
</dbReference>
<dbReference type="GO" id="GO:0004222">
    <property type="term" value="F:metalloendopeptidase activity"/>
    <property type="evidence" value="ECO:0007669"/>
    <property type="project" value="TreeGrafter"/>
</dbReference>
<organism evidence="3 4">
    <name type="scientific">Streptomyces alkaliterrae</name>
    <dbReference type="NCBI Taxonomy" id="2213162"/>
    <lineage>
        <taxon>Bacteria</taxon>
        <taxon>Bacillati</taxon>
        <taxon>Actinomycetota</taxon>
        <taxon>Actinomycetes</taxon>
        <taxon>Kitasatosporales</taxon>
        <taxon>Streptomycetaceae</taxon>
        <taxon>Streptomyces</taxon>
    </lineage>
</organism>
<dbReference type="RefSeq" id="WP_143647631.1">
    <property type="nucleotide sequence ID" value="NZ_VJYK02000075.1"/>
</dbReference>
<dbReference type="OrthoDB" id="5244067at2"/>
<evidence type="ECO:0000313" key="4">
    <source>
        <dbReference type="Proteomes" id="UP000320857"/>
    </source>
</evidence>
<evidence type="ECO:0000313" key="3">
    <source>
        <dbReference type="EMBL" id="MQS02171.1"/>
    </source>
</evidence>
<sequence>MCTKHHHGETRPAHAHSHGRSRRGLLLRGGALLAGLVPAVAAGRAVGWPSGGPGGVPEEVPAGLWTRPLTAGSPVSASYGIKGDWLAGYHTGVDFAVDTGTRVYSIGPGTIEIAGEYGDYGEAVLIRLDDGYFALYAHLSTIDVKRDRRVDGGERLGETGATGRVTGPHLHFEVRATRNYGSDVDPVEYLATRGVRMD</sequence>
<reference evidence="3 4" key="1">
    <citation type="submission" date="2019-10" db="EMBL/GenBank/DDBJ databases">
        <title>Streptomyces sp. nov., a novel actinobacterium isolated from alkaline environment.</title>
        <authorList>
            <person name="Golinska P."/>
        </authorList>
    </citation>
    <scope>NUCLEOTIDE SEQUENCE [LARGE SCALE GENOMIC DNA]</scope>
    <source>
        <strain evidence="3 4">OF1</strain>
    </source>
</reference>
<evidence type="ECO:0000256" key="1">
    <source>
        <dbReference type="SAM" id="MobiDB-lite"/>
    </source>
</evidence>
<dbReference type="AlphaFoldDB" id="A0A5P0YPG0"/>
<gene>
    <name evidence="3" type="ORF">FNX44_009845</name>
</gene>
<proteinExistence type="predicted"/>
<feature type="region of interest" description="Disordered" evidence="1">
    <location>
        <begin position="1"/>
        <end position="21"/>
    </location>
</feature>
<dbReference type="CDD" id="cd12797">
    <property type="entry name" value="M23_peptidase"/>
    <property type="match status" value="1"/>
</dbReference>
<dbReference type="Pfam" id="PF01551">
    <property type="entry name" value="Peptidase_M23"/>
    <property type="match status" value="1"/>
</dbReference>
<dbReference type="InterPro" id="IPR011055">
    <property type="entry name" value="Dup_hybrid_motif"/>
</dbReference>
<dbReference type="PANTHER" id="PTHR21666:SF270">
    <property type="entry name" value="MUREIN HYDROLASE ACTIVATOR ENVC"/>
    <property type="match status" value="1"/>
</dbReference>
<dbReference type="SUPFAM" id="SSF51261">
    <property type="entry name" value="Duplicated hybrid motif"/>
    <property type="match status" value="1"/>
</dbReference>
<dbReference type="InterPro" id="IPR050570">
    <property type="entry name" value="Cell_wall_metabolism_enzyme"/>
</dbReference>
<evidence type="ECO:0000259" key="2">
    <source>
        <dbReference type="Pfam" id="PF01551"/>
    </source>
</evidence>
<dbReference type="Gene3D" id="2.70.70.10">
    <property type="entry name" value="Glucose Permease (Domain IIA)"/>
    <property type="match status" value="1"/>
</dbReference>
<protein>
    <submittedName>
        <fullName evidence="3">Peptidoglycan DD-metalloendopeptidase family protein</fullName>
    </submittedName>
</protein>
<keyword evidence="4" id="KW-1185">Reference proteome</keyword>
<dbReference type="InterPro" id="IPR016047">
    <property type="entry name" value="M23ase_b-sheet_dom"/>
</dbReference>